<keyword evidence="5" id="KW-0133">Cell shape</keyword>
<evidence type="ECO:0000256" key="3">
    <source>
        <dbReference type="ARBA" id="ARBA00022676"/>
    </source>
</evidence>
<dbReference type="GO" id="GO:0008658">
    <property type="term" value="F:penicillin binding"/>
    <property type="evidence" value="ECO:0007669"/>
    <property type="project" value="InterPro"/>
</dbReference>
<keyword evidence="3" id="KW-0328">Glycosyltransferase</keyword>
<keyword evidence="6" id="KW-0573">Peptidoglycan synthesis</keyword>
<evidence type="ECO:0000256" key="5">
    <source>
        <dbReference type="ARBA" id="ARBA00022960"/>
    </source>
</evidence>
<dbReference type="GO" id="GO:0016020">
    <property type="term" value="C:membrane"/>
    <property type="evidence" value="ECO:0007669"/>
    <property type="project" value="UniProtKB-SubCell"/>
</dbReference>
<evidence type="ECO:0000256" key="4">
    <source>
        <dbReference type="ARBA" id="ARBA00022679"/>
    </source>
</evidence>
<organism evidence="12 13">
    <name type="scientific">Colletotrichum gloeosporioides (strain Cg-14)</name>
    <name type="common">Anthracnose fungus</name>
    <name type="synonym">Glomerella cingulata</name>
    <dbReference type="NCBI Taxonomy" id="1237896"/>
    <lineage>
        <taxon>Eukaryota</taxon>
        <taxon>Fungi</taxon>
        <taxon>Dikarya</taxon>
        <taxon>Ascomycota</taxon>
        <taxon>Pezizomycotina</taxon>
        <taxon>Sordariomycetes</taxon>
        <taxon>Hypocreomycetidae</taxon>
        <taxon>Glomerellales</taxon>
        <taxon>Glomerellaceae</taxon>
        <taxon>Colletotrichum</taxon>
        <taxon>Colletotrichum gloeosporioides species complex</taxon>
    </lineage>
</organism>
<comment type="catalytic activity">
    <reaction evidence="10">
        <text>[GlcNAc-(1-&gt;4)-Mur2Ac(oyl-L-Ala-gamma-D-Glu-L-Lys-D-Ala-D-Ala)](n)-di-trans,octa-cis-undecaprenyl diphosphate + beta-D-GlcNAc-(1-&gt;4)-Mur2Ac(oyl-L-Ala-gamma-D-Glu-L-Lys-D-Ala-D-Ala)-di-trans,octa-cis-undecaprenyl diphosphate = [GlcNAc-(1-&gt;4)-Mur2Ac(oyl-L-Ala-gamma-D-Glu-L-Lys-D-Ala-D-Ala)](n+1)-di-trans,octa-cis-undecaprenyl diphosphate + di-trans,octa-cis-undecaprenyl diphosphate + H(+)</text>
        <dbReference type="Rhea" id="RHEA:23708"/>
        <dbReference type="Rhea" id="RHEA-COMP:9602"/>
        <dbReference type="Rhea" id="RHEA-COMP:9603"/>
        <dbReference type="ChEBI" id="CHEBI:15378"/>
        <dbReference type="ChEBI" id="CHEBI:58405"/>
        <dbReference type="ChEBI" id="CHEBI:60033"/>
        <dbReference type="ChEBI" id="CHEBI:78435"/>
        <dbReference type="EC" id="2.4.99.28"/>
    </reaction>
</comment>
<dbReference type="Proteomes" id="UP000015530">
    <property type="component" value="Unassembled WGS sequence"/>
</dbReference>
<dbReference type="InterPro" id="IPR012338">
    <property type="entry name" value="Beta-lactam/transpept-like"/>
</dbReference>
<reference evidence="13" key="1">
    <citation type="journal article" date="2013" name="Mol. Plant Microbe Interact.">
        <title>Global aspects of pacC regulation of pathogenicity genes in Colletotrichum gloeosporioides as revealed by transcriptome analysis.</title>
        <authorList>
            <person name="Alkan N."/>
            <person name="Meng X."/>
            <person name="Friedlander G."/>
            <person name="Reuveni E."/>
            <person name="Sukno S."/>
            <person name="Sherman A."/>
            <person name="Thon M."/>
            <person name="Fluhr R."/>
            <person name="Prusky D."/>
        </authorList>
    </citation>
    <scope>NUCLEOTIDE SEQUENCE [LARGE SCALE GENOMIC DNA]</scope>
    <source>
        <strain evidence="13">Cg-14</strain>
    </source>
</reference>
<dbReference type="EC" id="2.4.99.28" evidence="9"/>
<evidence type="ECO:0000256" key="6">
    <source>
        <dbReference type="ARBA" id="ARBA00022984"/>
    </source>
</evidence>
<dbReference type="InterPro" id="IPR001460">
    <property type="entry name" value="PCN-bd_Tpept"/>
</dbReference>
<dbReference type="HOGENOM" id="CLU_2831059_0_0_1"/>
<proteinExistence type="predicted"/>
<accession>T0JV63</accession>
<dbReference type="GO" id="GO:0071555">
    <property type="term" value="P:cell wall organization"/>
    <property type="evidence" value="ECO:0007669"/>
    <property type="project" value="UniProtKB-KW"/>
</dbReference>
<dbReference type="EMBL" id="AMYD01004359">
    <property type="protein sequence ID" value="EQB43289.1"/>
    <property type="molecule type" value="Genomic_DNA"/>
</dbReference>
<feature type="domain" description="Penicillin-binding protein transpeptidase" evidence="11">
    <location>
        <begin position="21"/>
        <end position="61"/>
    </location>
</feature>
<gene>
    <name evidence="12" type="ORF">CGLO_18067</name>
</gene>
<evidence type="ECO:0000259" key="11">
    <source>
        <dbReference type="Pfam" id="PF00905"/>
    </source>
</evidence>
<protein>
    <recommendedName>
        <fullName evidence="9">peptidoglycan glycosyltransferase</fullName>
        <ecNumber evidence="9">2.4.99.28</ecNumber>
    </recommendedName>
</protein>
<keyword evidence="7" id="KW-0472">Membrane</keyword>
<evidence type="ECO:0000256" key="10">
    <source>
        <dbReference type="ARBA" id="ARBA00049902"/>
    </source>
</evidence>
<dbReference type="OrthoDB" id="5578494at2759"/>
<name>T0JV63_COLGC</name>
<evidence type="ECO:0000256" key="8">
    <source>
        <dbReference type="ARBA" id="ARBA00023316"/>
    </source>
</evidence>
<dbReference type="SUPFAM" id="SSF56601">
    <property type="entry name" value="beta-lactamase/transpeptidase-like"/>
    <property type="match status" value="1"/>
</dbReference>
<dbReference type="InterPro" id="IPR050396">
    <property type="entry name" value="Glycosyltr_51/Transpeptidase"/>
</dbReference>
<evidence type="ECO:0000256" key="9">
    <source>
        <dbReference type="ARBA" id="ARBA00044770"/>
    </source>
</evidence>
<sequence length="66" mass="7253">MEQLVRAGKTFGIKEKLDQVPSLALGTSPVKPIEMTNAYAMLVNGGKRVKPTFITKMKKQHLSPPT</sequence>
<evidence type="ECO:0000313" key="12">
    <source>
        <dbReference type="EMBL" id="EQB43289.1"/>
    </source>
</evidence>
<evidence type="ECO:0000256" key="7">
    <source>
        <dbReference type="ARBA" id="ARBA00023136"/>
    </source>
</evidence>
<keyword evidence="2" id="KW-1003">Cell membrane</keyword>
<evidence type="ECO:0000256" key="2">
    <source>
        <dbReference type="ARBA" id="ARBA00022475"/>
    </source>
</evidence>
<evidence type="ECO:0000256" key="1">
    <source>
        <dbReference type="ARBA" id="ARBA00004370"/>
    </source>
</evidence>
<dbReference type="GO" id="GO:0008360">
    <property type="term" value="P:regulation of cell shape"/>
    <property type="evidence" value="ECO:0007669"/>
    <property type="project" value="UniProtKB-KW"/>
</dbReference>
<evidence type="ECO:0000313" key="13">
    <source>
        <dbReference type="Proteomes" id="UP000015530"/>
    </source>
</evidence>
<keyword evidence="4" id="KW-0808">Transferase</keyword>
<dbReference type="Gene3D" id="3.40.710.10">
    <property type="entry name" value="DD-peptidase/beta-lactamase superfamily"/>
    <property type="match status" value="1"/>
</dbReference>
<dbReference type="AlphaFoldDB" id="T0JV63"/>
<keyword evidence="8" id="KW-0961">Cell wall biogenesis/degradation</keyword>
<dbReference type="PANTHER" id="PTHR32282:SF11">
    <property type="entry name" value="PENICILLIN-BINDING PROTEIN 1B"/>
    <property type="match status" value="1"/>
</dbReference>
<dbReference type="PANTHER" id="PTHR32282">
    <property type="entry name" value="BINDING PROTEIN TRANSPEPTIDASE, PUTATIVE-RELATED"/>
    <property type="match status" value="1"/>
</dbReference>
<dbReference type="Pfam" id="PF00905">
    <property type="entry name" value="Transpeptidase"/>
    <property type="match status" value="1"/>
</dbReference>
<comment type="caution">
    <text evidence="12">The sequence shown here is derived from an EMBL/GenBank/DDBJ whole genome shotgun (WGS) entry which is preliminary data.</text>
</comment>
<comment type="subcellular location">
    <subcellularLocation>
        <location evidence="1">Membrane</location>
    </subcellularLocation>
</comment>
<dbReference type="GO" id="GO:0008955">
    <property type="term" value="F:peptidoglycan glycosyltransferase activity"/>
    <property type="evidence" value="ECO:0007669"/>
    <property type="project" value="UniProtKB-EC"/>
</dbReference>